<evidence type="ECO:0000259" key="2">
    <source>
        <dbReference type="PROSITE" id="PS50234"/>
    </source>
</evidence>
<dbReference type="SMART" id="SM00327">
    <property type="entry name" value="VWA"/>
    <property type="match status" value="1"/>
</dbReference>
<keyword evidence="1" id="KW-0732">Signal</keyword>
<dbReference type="Gene3D" id="3.40.50.410">
    <property type="entry name" value="von Willebrand factor, type A domain"/>
    <property type="match status" value="1"/>
</dbReference>
<evidence type="ECO:0000256" key="1">
    <source>
        <dbReference type="SAM" id="SignalP"/>
    </source>
</evidence>
<dbReference type="PANTHER" id="PTHR10579:SF43">
    <property type="entry name" value="ZINC FINGER (C3HC4-TYPE RING FINGER) FAMILY PROTEIN"/>
    <property type="match status" value="1"/>
</dbReference>
<dbReference type="InterPro" id="IPR002035">
    <property type="entry name" value="VWF_A"/>
</dbReference>
<dbReference type="EMBL" id="CP022540">
    <property type="protein sequence ID" value="ASP21547.1"/>
    <property type="molecule type" value="Genomic_DNA"/>
</dbReference>
<keyword evidence="4" id="KW-1185">Reference proteome</keyword>
<dbReference type="PANTHER" id="PTHR10579">
    <property type="entry name" value="CALCIUM-ACTIVATED CHLORIDE CHANNEL REGULATOR"/>
    <property type="match status" value="1"/>
</dbReference>
<dbReference type="AlphaFoldDB" id="A0A222E5R5"/>
<reference evidence="3 4" key="1">
    <citation type="submission" date="2017-07" db="EMBL/GenBank/DDBJ databases">
        <title>Genome Sequence of Antarctobacter heliothermus Strain SMS3 Isolated from a culture of the Diatom Skeletonema marinoi.</title>
        <authorList>
            <person name="Topel M."/>
            <person name="Pinder M.I.M."/>
            <person name="Johansson O.N."/>
            <person name="Kourtchenko O."/>
            <person name="Godhe A."/>
            <person name="Clarke A.K."/>
        </authorList>
    </citation>
    <scope>NUCLEOTIDE SEQUENCE [LARGE SCALE GENOMIC DNA]</scope>
    <source>
        <strain evidence="3 4">SMS3</strain>
    </source>
</reference>
<accession>A0A222E5R5</accession>
<organism evidence="3 4">
    <name type="scientific">Antarctobacter heliothermus</name>
    <dbReference type="NCBI Taxonomy" id="74033"/>
    <lineage>
        <taxon>Bacteria</taxon>
        <taxon>Pseudomonadati</taxon>
        <taxon>Pseudomonadota</taxon>
        <taxon>Alphaproteobacteria</taxon>
        <taxon>Rhodobacterales</taxon>
        <taxon>Roseobacteraceae</taxon>
        <taxon>Antarctobacter</taxon>
    </lineage>
</organism>
<protein>
    <submittedName>
        <fullName evidence="3">von Willebrand factor type A domain protein</fullName>
    </submittedName>
</protein>
<dbReference type="InterPro" id="IPR051266">
    <property type="entry name" value="CLCR"/>
</dbReference>
<dbReference type="OrthoDB" id="9783818at2"/>
<dbReference type="Pfam" id="PF13519">
    <property type="entry name" value="VWA_2"/>
    <property type="match status" value="1"/>
</dbReference>
<name>A0A222E5R5_9RHOB</name>
<dbReference type="KEGG" id="aht:ANTHELSMS3_02893"/>
<feature type="chain" id="PRO_5012375015" evidence="1">
    <location>
        <begin position="21"/>
        <end position="731"/>
    </location>
</feature>
<sequence length="731" mass="77747">MTRFRRAALALCVLPGLATAQEDVNSILVLDASGSMWGQIDGVTKIEIAQGVVGDLLRTLPQTQSIGLTAYGHRTKGDCTDIETLVLPGAASRDAIGAAVNQLRPRGKTPMTDAVVAAATALKYTEDPATVILVSDGIETCNPDPCAAARALEEAGAQLTVHVVGFDVSDPEARRQMQCLADETGGQFLLAANATELGQALGQVTQAQPVYPTLFVATDGANGGRIETPLIWDVKQGEELVVDLERNASFSRDLMAGTYTVSVLRPDDEASVEKTFTVVDAGQTVTLELPSSLPDASVSGPASAVAGSTIQADWTGPDAKGDYLSVAKPDDKGYVNYVYTRDGTPGALVMPPEAGSYELRYIMADGKVTLASQPITVTEAQATLDAADTAPVGATLPVTWTGPDYKGDYVAVSKLDETGYVNYRYTRDGDPAELVMPPEAGSYELRYIMAQDKTVLATRAITVSDVTATLDVPDTAPAGAAIPIGWTGPDYKGDYLTVSKPDDAGYETYTYTREGTPLDLTMPADPGTYEVRYVMAQGKTVLASTTVEVSSVSATLDVVAEARAGAPVLVTWDGPGYKPDFITVADADMPADKYHAYTYVREGTPLLLQMPPEPGTYEIRYVAASEGRSILGTTQITLTEVAASIDAPDKIPAGTVLGVTWDGPDFKGDFISLAREGDPDKDYSVYKYTSEDSPMVLKLPEGPGKYELRYVMAKDKKVLARRPIELTYEPQ</sequence>
<gene>
    <name evidence="3" type="ORF">ANTHELSMS3_02893</name>
</gene>
<dbReference type="PROSITE" id="PS50234">
    <property type="entry name" value="VWFA"/>
    <property type="match status" value="1"/>
</dbReference>
<evidence type="ECO:0000313" key="3">
    <source>
        <dbReference type="EMBL" id="ASP21547.1"/>
    </source>
</evidence>
<dbReference type="Proteomes" id="UP000203589">
    <property type="component" value="Chromosome"/>
</dbReference>
<evidence type="ECO:0000313" key="4">
    <source>
        <dbReference type="Proteomes" id="UP000203589"/>
    </source>
</evidence>
<proteinExistence type="predicted"/>
<dbReference type="InterPro" id="IPR036465">
    <property type="entry name" value="vWFA_dom_sf"/>
</dbReference>
<feature type="domain" description="VWFA" evidence="2">
    <location>
        <begin position="25"/>
        <end position="204"/>
    </location>
</feature>
<dbReference type="SUPFAM" id="SSF53300">
    <property type="entry name" value="vWA-like"/>
    <property type="match status" value="1"/>
</dbReference>
<feature type="signal peptide" evidence="1">
    <location>
        <begin position="1"/>
        <end position="20"/>
    </location>
</feature>
<dbReference type="RefSeq" id="WP_094035442.1">
    <property type="nucleotide sequence ID" value="NZ_CP022540.1"/>
</dbReference>